<protein>
    <submittedName>
        <fullName evidence="6">Putative NADH-ubiquinone oxidoreductase subunit RnfB</fullName>
    </submittedName>
</protein>
<dbReference type="InterPro" id="IPR017900">
    <property type="entry name" value="4Fe4S_Fe_S_CS"/>
</dbReference>
<feature type="domain" description="4Fe-4S ferredoxin-type" evidence="5">
    <location>
        <begin position="100"/>
        <end position="129"/>
    </location>
</feature>
<evidence type="ECO:0000313" key="6">
    <source>
        <dbReference type="EMBL" id="ANV79877.1"/>
    </source>
</evidence>
<evidence type="ECO:0000259" key="5">
    <source>
        <dbReference type="PROSITE" id="PS51379"/>
    </source>
</evidence>
<dbReference type="PROSITE" id="PS00198">
    <property type="entry name" value="4FE4S_FER_1"/>
    <property type="match status" value="1"/>
</dbReference>
<dbReference type="SUPFAM" id="SSF54862">
    <property type="entry name" value="4Fe-4S ferredoxins"/>
    <property type="match status" value="1"/>
</dbReference>
<dbReference type="AlphaFoldDB" id="A0A1B1TC67"/>
<dbReference type="InterPro" id="IPR050157">
    <property type="entry name" value="PSI_iron-sulfur_center"/>
</dbReference>
<dbReference type="PANTHER" id="PTHR24960:SF83">
    <property type="entry name" value="4FE-4S FERREDOXIN-TYPE DOMAIN-CONTAINING PROTEIN"/>
    <property type="match status" value="1"/>
</dbReference>
<dbReference type="PANTHER" id="PTHR24960">
    <property type="entry name" value="PHOTOSYSTEM I IRON-SULFUR CENTER-RELATED"/>
    <property type="match status" value="1"/>
</dbReference>
<keyword evidence="1" id="KW-0004">4Fe-4S</keyword>
<dbReference type="Gene3D" id="3.30.70.20">
    <property type="match status" value="1"/>
</dbReference>
<dbReference type="EMBL" id="KP211856">
    <property type="protein sequence ID" value="ANV79877.1"/>
    <property type="molecule type" value="Genomic_DNA"/>
</dbReference>
<dbReference type="PROSITE" id="PS51379">
    <property type="entry name" value="4FE4S_FER_2"/>
    <property type="match status" value="2"/>
</dbReference>
<accession>A0A1B1TC67</accession>
<sequence length="129" mass="14649">MKLTIINSSLVNRCKEEHEVTEKSDLAARRNAEQKRIRMMLNAMRSEERAKIKGGLDTVAWVKEELCIGCDQCTIVCDDDAIEVYRTPMKSPMMDVDNNKKARILREPCTGCKICVLACPTDAIIMIDR</sequence>
<dbReference type="GO" id="GO:0046872">
    <property type="term" value="F:metal ion binding"/>
    <property type="evidence" value="ECO:0007669"/>
    <property type="project" value="UniProtKB-KW"/>
</dbReference>
<name>A0A1B1TC67_9ARCH</name>
<reference evidence="6" key="1">
    <citation type="submission" date="2014-11" db="EMBL/GenBank/DDBJ databases">
        <authorList>
            <person name="Zhu J."/>
            <person name="Qi W."/>
            <person name="Song R."/>
        </authorList>
    </citation>
    <scope>NUCLEOTIDE SEQUENCE</scope>
</reference>
<keyword evidence="6" id="KW-0830">Ubiquinone</keyword>
<evidence type="ECO:0000256" key="3">
    <source>
        <dbReference type="ARBA" id="ARBA00023004"/>
    </source>
</evidence>
<evidence type="ECO:0000256" key="1">
    <source>
        <dbReference type="ARBA" id="ARBA00022485"/>
    </source>
</evidence>
<evidence type="ECO:0000256" key="4">
    <source>
        <dbReference type="ARBA" id="ARBA00023014"/>
    </source>
</evidence>
<evidence type="ECO:0000256" key="2">
    <source>
        <dbReference type="ARBA" id="ARBA00022723"/>
    </source>
</evidence>
<feature type="domain" description="4Fe-4S ferredoxin-type" evidence="5">
    <location>
        <begin position="58"/>
        <end position="87"/>
    </location>
</feature>
<keyword evidence="2" id="KW-0479">Metal-binding</keyword>
<dbReference type="GO" id="GO:0051539">
    <property type="term" value="F:4 iron, 4 sulfur cluster binding"/>
    <property type="evidence" value="ECO:0007669"/>
    <property type="project" value="UniProtKB-KW"/>
</dbReference>
<dbReference type="GO" id="GO:0016491">
    <property type="term" value="F:oxidoreductase activity"/>
    <property type="evidence" value="ECO:0007669"/>
    <property type="project" value="UniProtKB-ARBA"/>
</dbReference>
<keyword evidence="3" id="KW-0408">Iron</keyword>
<proteinExistence type="predicted"/>
<keyword evidence="4" id="KW-0411">Iron-sulfur</keyword>
<organism evidence="6">
    <name type="scientific">uncultured Poseidoniia archaeon</name>
    <dbReference type="NCBI Taxonomy" id="1697135"/>
    <lineage>
        <taxon>Archaea</taxon>
        <taxon>Methanobacteriati</taxon>
        <taxon>Thermoplasmatota</taxon>
        <taxon>Candidatus Poseidoniia</taxon>
        <taxon>environmental samples</taxon>
    </lineage>
</organism>
<reference evidence="6" key="2">
    <citation type="journal article" date="2015" name="ISME J.">
        <title>A new class of marine Euryarchaeota group II from the Mediterranean deep chlorophyll maximum.</title>
        <authorList>
            <person name="Martin-Cuadrado A.B."/>
            <person name="Garcia-Heredia I."/>
            <person name="Molto A.G."/>
            <person name="Lopez-Ubeda R."/>
            <person name="Kimes N."/>
            <person name="Lopez-Garcia P."/>
            <person name="Moreira D."/>
            <person name="Rodriguez-Valera F."/>
        </authorList>
    </citation>
    <scope>NUCLEOTIDE SEQUENCE</scope>
</reference>
<dbReference type="InterPro" id="IPR017896">
    <property type="entry name" value="4Fe4S_Fe-S-bd"/>
</dbReference>
<dbReference type="Pfam" id="PF14697">
    <property type="entry name" value="Fer4_21"/>
    <property type="match status" value="1"/>
</dbReference>